<gene>
    <name evidence="1" type="ORF">F0P96_17260</name>
</gene>
<sequence>MAKVSGNSDDVKALNGRLQSFLATLNQIIAEANQQREEPTPAYIRERLGMTAKPKSKAPRHSL</sequence>
<evidence type="ECO:0000313" key="1">
    <source>
        <dbReference type="EMBL" id="KAA9327724.1"/>
    </source>
</evidence>
<name>A0A7L4ZT31_9BACT</name>
<evidence type="ECO:0000313" key="2">
    <source>
        <dbReference type="Proteomes" id="UP000326380"/>
    </source>
</evidence>
<protein>
    <submittedName>
        <fullName evidence="1">Uncharacterized protein</fullName>
    </submittedName>
</protein>
<dbReference type="AlphaFoldDB" id="A0A7L4ZT31"/>
<proteinExistence type="predicted"/>
<keyword evidence="2" id="KW-1185">Reference proteome</keyword>
<organism evidence="1 2">
    <name type="scientific">Hymenobacter busanensis</name>
    <dbReference type="NCBI Taxonomy" id="2607656"/>
    <lineage>
        <taxon>Bacteria</taxon>
        <taxon>Pseudomonadati</taxon>
        <taxon>Bacteroidota</taxon>
        <taxon>Cytophagia</taxon>
        <taxon>Cytophagales</taxon>
        <taxon>Hymenobacteraceae</taxon>
        <taxon>Hymenobacter</taxon>
    </lineage>
</organism>
<comment type="caution">
    <text evidence="1">The sequence shown here is derived from an EMBL/GenBank/DDBJ whole genome shotgun (WGS) entry which is preliminary data.</text>
</comment>
<dbReference type="Proteomes" id="UP000326380">
    <property type="component" value="Unassembled WGS sequence"/>
</dbReference>
<dbReference type="EMBL" id="VTWU01000006">
    <property type="protein sequence ID" value="KAA9327724.1"/>
    <property type="molecule type" value="Genomic_DNA"/>
</dbReference>
<reference evidence="1 2" key="1">
    <citation type="submission" date="2019-09" db="EMBL/GenBank/DDBJ databases">
        <title>Genome sequence of Hymenobacter sp. M3.</title>
        <authorList>
            <person name="Srinivasan S."/>
        </authorList>
    </citation>
    <scope>NUCLEOTIDE SEQUENCE [LARGE SCALE GENOMIC DNA]</scope>
    <source>
        <strain evidence="1 2">M3</strain>
    </source>
</reference>
<accession>A0A7L4ZT31</accession>